<dbReference type="InterPro" id="IPR036165">
    <property type="entry name" value="YefM-like_sf"/>
</dbReference>
<dbReference type="SUPFAM" id="SSF143120">
    <property type="entry name" value="YefM-like"/>
    <property type="match status" value="1"/>
</dbReference>
<protein>
    <recommendedName>
        <fullName evidence="4">Antitoxin Phd_YefM of type II toxin-antitoxin system</fullName>
    </recommendedName>
</protein>
<gene>
    <name evidence="2" type="ORF">EV688_11471</name>
</gene>
<dbReference type="Proteomes" id="UP000294980">
    <property type="component" value="Unassembled WGS sequence"/>
</dbReference>
<sequence length="85" mass="9626">MHALTANDLKTRGVTAVEEGMEQNEEVLISVRGRDRYVVMVIETYNRLRELELAAAVTEAKADYAAGRYSRDSVEDHIQRISDDL</sequence>
<comment type="similarity">
    <text evidence="1">Belongs to the phD/YefM antitoxin family.</text>
</comment>
<organism evidence="2 3">
    <name type="scientific">Chromatocurvus halotolerans</name>
    <dbReference type="NCBI Taxonomy" id="1132028"/>
    <lineage>
        <taxon>Bacteria</taxon>
        <taxon>Pseudomonadati</taxon>
        <taxon>Pseudomonadota</taxon>
        <taxon>Gammaproteobacteria</taxon>
        <taxon>Cellvibrionales</taxon>
        <taxon>Halieaceae</taxon>
        <taxon>Chromatocurvus</taxon>
    </lineage>
</organism>
<evidence type="ECO:0000256" key="1">
    <source>
        <dbReference type="ARBA" id="ARBA00009981"/>
    </source>
</evidence>
<evidence type="ECO:0000313" key="2">
    <source>
        <dbReference type="EMBL" id="TCO74357.1"/>
    </source>
</evidence>
<dbReference type="AlphaFoldDB" id="A0A4R2KP25"/>
<dbReference type="EMBL" id="SLWX01000014">
    <property type="protein sequence ID" value="TCO74357.1"/>
    <property type="molecule type" value="Genomic_DNA"/>
</dbReference>
<accession>A0A4R2KP25</accession>
<comment type="caution">
    <text evidence="2">The sequence shown here is derived from an EMBL/GenBank/DDBJ whole genome shotgun (WGS) entry which is preliminary data.</text>
</comment>
<evidence type="ECO:0008006" key="4">
    <source>
        <dbReference type="Google" id="ProtNLM"/>
    </source>
</evidence>
<reference evidence="2 3" key="1">
    <citation type="submission" date="2019-03" db="EMBL/GenBank/DDBJ databases">
        <title>Genomic Encyclopedia of Type Strains, Phase IV (KMG-IV): sequencing the most valuable type-strain genomes for metagenomic binning, comparative biology and taxonomic classification.</title>
        <authorList>
            <person name="Goeker M."/>
        </authorList>
    </citation>
    <scope>NUCLEOTIDE SEQUENCE [LARGE SCALE GENOMIC DNA]</scope>
    <source>
        <strain evidence="2 3">DSM 23344</strain>
    </source>
</reference>
<dbReference type="OrthoDB" id="9814740at2"/>
<proteinExistence type="inferred from homology"/>
<evidence type="ECO:0000313" key="3">
    <source>
        <dbReference type="Proteomes" id="UP000294980"/>
    </source>
</evidence>
<dbReference type="RefSeq" id="WP_117319109.1">
    <property type="nucleotide sequence ID" value="NZ_QQSW01000018.1"/>
</dbReference>
<keyword evidence="3" id="KW-1185">Reference proteome</keyword>
<name>A0A4R2KP25_9GAMM</name>